<evidence type="ECO:0000313" key="4">
    <source>
        <dbReference type="EMBL" id="KAJ4439892.1"/>
    </source>
</evidence>
<feature type="transmembrane region" description="Helical" evidence="3">
    <location>
        <begin position="328"/>
        <end position="350"/>
    </location>
</feature>
<keyword evidence="3" id="KW-1133">Transmembrane helix</keyword>
<feature type="coiled-coil region" evidence="1">
    <location>
        <begin position="82"/>
        <end position="109"/>
    </location>
</feature>
<evidence type="ECO:0000256" key="2">
    <source>
        <dbReference type="SAM" id="MobiDB-lite"/>
    </source>
</evidence>
<keyword evidence="1" id="KW-0175">Coiled coil</keyword>
<organism evidence="4 5">
    <name type="scientific">Periplaneta americana</name>
    <name type="common">American cockroach</name>
    <name type="synonym">Blatta americana</name>
    <dbReference type="NCBI Taxonomy" id="6978"/>
    <lineage>
        <taxon>Eukaryota</taxon>
        <taxon>Metazoa</taxon>
        <taxon>Ecdysozoa</taxon>
        <taxon>Arthropoda</taxon>
        <taxon>Hexapoda</taxon>
        <taxon>Insecta</taxon>
        <taxon>Pterygota</taxon>
        <taxon>Neoptera</taxon>
        <taxon>Polyneoptera</taxon>
        <taxon>Dictyoptera</taxon>
        <taxon>Blattodea</taxon>
        <taxon>Blattoidea</taxon>
        <taxon>Blattidae</taxon>
        <taxon>Blattinae</taxon>
        <taxon>Periplaneta</taxon>
    </lineage>
</organism>
<dbReference type="Gene3D" id="1.10.287.70">
    <property type="match status" value="1"/>
</dbReference>
<protein>
    <submittedName>
        <fullName evidence="4">Uncharacterized protein</fullName>
    </submittedName>
</protein>
<keyword evidence="3" id="KW-0812">Transmembrane</keyword>
<name>A0ABQ8T1U8_PERAM</name>
<comment type="caution">
    <text evidence="4">The sequence shown here is derived from an EMBL/GenBank/DDBJ whole genome shotgun (WGS) entry which is preliminary data.</text>
</comment>
<gene>
    <name evidence="4" type="ORF">ANN_08021</name>
</gene>
<sequence>MDGGTSSYKCECCVSALKTSRGDDTPVSSRKPVSPTKKVISPSRELNLPSLPSVDSLSVQVETVRLNSVNILDTVSDILEYGKSLQKEMIKLKNENAALKIQMDEILVKTNSNVLTNKGNVPSESIQYEPKVGQQSSQSGIMKSYYSKVLSENVNTVNSAGSGSSRLLPYNSTATQQDINCNGIQANVSSGNKNSDDFQIVTLRSIRLRRGATVSAGCQTSVEPVLRRGAAVHVVHAPATVVAARRPVRPMPAATRNASTRSGQCNPARVRRCLRIFFGHLFSNLGLFALVVGYVLLGALLFEFLEAGYELEQRGHIQQYREDCLKELWLITVVKASIGIYTAICLQPFISSPPLHDILADLCTSTTGERDSCRIRTSTCRFAVQSSEVQIRDDAAATIQIRQELLNDRTIEKEVMDIKPNLGYLPDAIIQLEKLGVELVEQINIMRTIVNKPSAVEGEIGKRIGEKMNRVLIKNDGQKKDSNAKEAFNRKRGIFCGTLEKELRKTLVKYFVWSVALYRTETWTLRRSEDKRLEAFEMWI</sequence>
<reference evidence="4 5" key="1">
    <citation type="journal article" date="2022" name="Allergy">
        <title>Genome assembly and annotation of Periplaneta americana reveal a comprehensive cockroach allergen profile.</title>
        <authorList>
            <person name="Wang L."/>
            <person name="Xiong Q."/>
            <person name="Saelim N."/>
            <person name="Wang L."/>
            <person name="Nong W."/>
            <person name="Wan A.T."/>
            <person name="Shi M."/>
            <person name="Liu X."/>
            <person name="Cao Q."/>
            <person name="Hui J.H.L."/>
            <person name="Sookrung N."/>
            <person name="Leung T.F."/>
            <person name="Tungtrongchitr A."/>
            <person name="Tsui S.K.W."/>
        </authorList>
    </citation>
    <scope>NUCLEOTIDE SEQUENCE [LARGE SCALE GENOMIC DNA]</scope>
    <source>
        <strain evidence="4">PWHHKU_190912</strain>
    </source>
</reference>
<evidence type="ECO:0000256" key="3">
    <source>
        <dbReference type="SAM" id="Phobius"/>
    </source>
</evidence>
<keyword evidence="3" id="KW-0472">Membrane</keyword>
<feature type="transmembrane region" description="Helical" evidence="3">
    <location>
        <begin position="281"/>
        <end position="307"/>
    </location>
</feature>
<feature type="region of interest" description="Disordered" evidence="2">
    <location>
        <begin position="20"/>
        <end position="41"/>
    </location>
</feature>
<dbReference type="Proteomes" id="UP001148838">
    <property type="component" value="Unassembled WGS sequence"/>
</dbReference>
<proteinExistence type="predicted"/>
<evidence type="ECO:0000256" key="1">
    <source>
        <dbReference type="SAM" id="Coils"/>
    </source>
</evidence>
<evidence type="ECO:0000313" key="5">
    <source>
        <dbReference type="Proteomes" id="UP001148838"/>
    </source>
</evidence>
<dbReference type="EMBL" id="JAJSOF020000017">
    <property type="protein sequence ID" value="KAJ4439892.1"/>
    <property type="molecule type" value="Genomic_DNA"/>
</dbReference>
<keyword evidence="5" id="KW-1185">Reference proteome</keyword>
<accession>A0ABQ8T1U8</accession>